<sequence length="425" mass="47375">MTFLSKIEKVAVLFFVTIGNTLFISYILTAIFAISGLSKLSQFLYLFNLLVLFLILRYFWKKWSHSRLVVWTGIFIFLIGLIFNVLSPARLAFPANVAAFQIFILFTPFFLILPILGPLTLAYAHFRGLLKNQSEIPLSPPPSVIGVEPEQTKRKIGKHVVIAIAVVIILIIAFPAYYIFHTGTKDVAAPEDPLVGKKITLGVPVAYSRDCTGCGGSPRELEVNRNVVCIYEADGFGSYLYKDKVKNITYVPTTMEFTVSEVFKPHHYGITSIDSGPGDYRVAVLKDRNGLLSTILADEVESKKVCLNRTPSYLDKLFQYIETADKVKIELALYDVMTGKSDRTTQQEFINSLPQRYNFSKVDAVDTTLIPGLVGVQMDVDANALAFLVASGLDYKVWEITGLDPDYQSSLTPSEVSGMNRAPIY</sequence>
<keyword evidence="1" id="KW-0472">Membrane</keyword>
<accession>A0A1F5PG62</accession>
<evidence type="ECO:0000313" key="2">
    <source>
        <dbReference type="EMBL" id="OGE88947.1"/>
    </source>
</evidence>
<proteinExistence type="predicted"/>
<keyword evidence="1" id="KW-1133">Transmembrane helix</keyword>
<feature type="transmembrane region" description="Helical" evidence="1">
    <location>
        <begin position="67"/>
        <end position="86"/>
    </location>
</feature>
<comment type="caution">
    <text evidence="2">The sequence shown here is derived from an EMBL/GenBank/DDBJ whole genome shotgun (WGS) entry which is preliminary data.</text>
</comment>
<keyword evidence="1" id="KW-0812">Transmembrane</keyword>
<reference evidence="2 3" key="1">
    <citation type="journal article" date="2016" name="Nat. Commun.">
        <title>Thousands of microbial genomes shed light on interconnected biogeochemical processes in an aquifer system.</title>
        <authorList>
            <person name="Anantharaman K."/>
            <person name="Brown C.T."/>
            <person name="Hug L.A."/>
            <person name="Sharon I."/>
            <person name="Castelle C.J."/>
            <person name="Probst A.J."/>
            <person name="Thomas B.C."/>
            <person name="Singh A."/>
            <person name="Wilkins M.J."/>
            <person name="Karaoz U."/>
            <person name="Brodie E.L."/>
            <person name="Williams K.H."/>
            <person name="Hubbard S.S."/>
            <person name="Banfield J.F."/>
        </authorList>
    </citation>
    <scope>NUCLEOTIDE SEQUENCE [LARGE SCALE GENOMIC DNA]</scope>
</reference>
<name>A0A1F5PG62_9BACT</name>
<dbReference type="Proteomes" id="UP000178377">
    <property type="component" value="Unassembled WGS sequence"/>
</dbReference>
<protein>
    <submittedName>
        <fullName evidence="2">Uncharacterized protein</fullName>
    </submittedName>
</protein>
<gene>
    <name evidence="2" type="ORF">A2722_04340</name>
</gene>
<feature type="transmembrane region" description="Helical" evidence="1">
    <location>
        <begin position="160"/>
        <end position="180"/>
    </location>
</feature>
<dbReference type="EMBL" id="MFEO01000027">
    <property type="protein sequence ID" value="OGE88947.1"/>
    <property type="molecule type" value="Genomic_DNA"/>
</dbReference>
<feature type="transmembrane region" description="Helical" evidence="1">
    <location>
        <begin position="12"/>
        <end position="37"/>
    </location>
</feature>
<evidence type="ECO:0000256" key="1">
    <source>
        <dbReference type="SAM" id="Phobius"/>
    </source>
</evidence>
<organism evidence="2 3">
    <name type="scientific">Candidatus Doudnabacteria bacterium RIFCSPHIGHO2_01_FULL_50_11</name>
    <dbReference type="NCBI Taxonomy" id="1817828"/>
    <lineage>
        <taxon>Bacteria</taxon>
        <taxon>Candidatus Doudnaibacteriota</taxon>
    </lineage>
</organism>
<feature type="transmembrane region" description="Helical" evidence="1">
    <location>
        <begin position="43"/>
        <end position="60"/>
    </location>
</feature>
<feature type="transmembrane region" description="Helical" evidence="1">
    <location>
        <begin position="98"/>
        <end position="124"/>
    </location>
</feature>
<evidence type="ECO:0000313" key="3">
    <source>
        <dbReference type="Proteomes" id="UP000178377"/>
    </source>
</evidence>
<dbReference type="AlphaFoldDB" id="A0A1F5PG62"/>